<proteinExistence type="predicted"/>
<feature type="domain" description="SWIM-type" evidence="3">
    <location>
        <begin position="55"/>
        <end position="91"/>
    </location>
</feature>
<dbReference type="Pfam" id="PF04434">
    <property type="entry name" value="SWIM"/>
    <property type="match status" value="1"/>
</dbReference>
<keyword evidence="1" id="KW-0479">Metal-binding</keyword>
<dbReference type="Proteomes" id="UP000003011">
    <property type="component" value="Unassembled WGS sequence"/>
</dbReference>
<feature type="compositionally biased region" description="Basic and acidic residues" evidence="2">
    <location>
        <begin position="120"/>
        <end position="131"/>
    </location>
</feature>
<dbReference type="AlphaFoldDB" id="G5GGL1"/>
<reference evidence="4 5" key="1">
    <citation type="submission" date="2011-08" db="EMBL/GenBank/DDBJ databases">
        <title>The Genome Sequence of Johnsonella ignava ATCC 51276.</title>
        <authorList>
            <consortium name="The Broad Institute Genome Sequencing Platform"/>
            <person name="Earl A."/>
            <person name="Ward D."/>
            <person name="Feldgarden M."/>
            <person name="Gevers D."/>
            <person name="Izard J."/>
            <person name="Blanton J.M."/>
            <person name="Baranova O.V."/>
            <person name="Dewhirst F.E."/>
            <person name="Young S.K."/>
            <person name="Zeng Q."/>
            <person name="Gargeya S."/>
            <person name="Fitzgerald M."/>
            <person name="Haas B."/>
            <person name="Abouelleil A."/>
            <person name="Alvarado L."/>
            <person name="Arachchi H.M."/>
            <person name="Berlin A."/>
            <person name="Brown A."/>
            <person name="Chapman S.B."/>
            <person name="Chen Z."/>
            <person name="Dunbar C."/>
            <person name="Freedman E."/>
            <person name="Gearin G."/>
            <person name="Gellesch M."/>
            <person name="Goldberg J."/>
            <person name="Griggs A."/>
            <person name="Gujja S."/>
            <person name="Heiman D."/>
            <person name="Howarth C."/>
            <person name="Larson L."/>
            <person name="Lui A."/>
            <person name="MacDonald P.J.P."/>
            <person name="Montmayeur A."/>
            <person name="Murphy C."/>
            <person name="Neiman D."/>
            <person name="Pearson M."/>
            <person name="Priest M."/>
            <person name="Roberts A."/>
            <person name="Saif S."/>
            <person name="Shea T."/>
            <person name="Shenoy N."/>
            <person name="Sisk P."/>
            <person name="Stolte C."/>
            <person name="Sykes S."/>
            <person name="Wortman J."/>
            <person name="Nusbaum C."/>
            <person name="Birren B."/>
        </authorList>
    </citation>
    <scope>NUCLEOTIDE SEQUENCE [LARGE SCALE GENOMIC DNA]</scope>
    <source>
        <strain evidence="4 5">ATCC 51276</strain>
    </source>
</reference>
<dbReference type="eggNOG" id="COG4279">
    <property type="taxonomic scope" value="Bacteria"/>
</dbReference>
<dbReference type="OrthoDB" id="9816340at2"/>
<dbReference type="PROSITE" id="PS50966">
    <property type="entry name" value="ZF_SWIM"/>
    <property type="match status" value="1"/>
</dbReference>
<dbReference type="STRING" id="679200.HMPREF9333_00701"/>
<protein>
    <recommendedName>
        <fullName evidence="3">SWIM-type domain-containing protein</fullName>
    </recommendedName>
</protein>
<comment type="caution">
    <text evidence="4">The sequence shown here is derived from an EMBL/GenBank/DDBJ whole genome shotgun (WGS) entry which is preliminary data.</text>
</comment>
<accession>G5GGL1</accession>
<dbReference type="InterPro" id="IPR007527">
    <property type="entry name" value="Znf_SWIM"/>
</dbReference>
<evidence type="ECO:0000313" key="5">
    <source>
        <dbReference type="Proteomes" id="UP000003011"/>
    </source>
</evidence>
<evidence type="ECO:0000313" key="4">
    <source>
        <dbReference type="EMBL" id="EHI56171.1"/>
    </source>
</evidence>
<dbReference type="RefSeq" id="WP_005539868.1">
    <property type="nucleotide sequence ID" value="NZ_JH378830.1"/>
</dbReference>
<name>G5GGL1_9FIRM</name>
<keyword evidence="5" id="KW-1185">Reference proteome</keyword>
<organism evidence="4 5">
    <name type="scientific">Johnsonella ignava ATCC 51276</name>
    <dbReference type="NCBI Taxonomy" id="679200"/>
    <lineage>
        <taxon>Bacteria</taxon>
        <taxon>Bacillati</taxon>
        <taxon>Bacillota</taxon>
        <taxon>Clostridia</taxon>
        <taxon>Lachnospirales</taxon>
        <taxon>Lachnospiraceae</taxon>
        <taxon>Johnsonella</taxon>
    </lineage>
</organism>
<keyword evidence="1" id="KW-0862">Zinc</keyword>
<dbReference type="GO" id="GO:0008270">
    <property type="term" value="F:zinc ion binding"/>
    <property type="evidence" value="ECO:0007669"/>
    <property type="project" value="UniProtKB-KW"/>
</dbReference>
<evidence type="ECO:0000256" key="1">
    <source>
        <dbReference type="PROSITE-ProRule" id="PRU00325"/>
    </source>
</evidence>
<evidence type="ECO:0000259" key="3">
    <source>
        <dbReference type="PROSITE" id="PS50966"/>
    </source>
</evidence>
<sequence>MKKIDEGWIAALAPNANAVSNAKKISLQGGFIKRMRAGDDSLYLGECKGSGKSAYTVSADFIDESAPVFRCSCPSRQLPCKHSIALLFEINSGREFEITEIPEDIIQKRQKLETRRKKKEATSDNEQKGDMSEVSDLADVKEKTSKKTVSKAARTKKIKKQLEGLELIRKLMNSLMQNGLGSMGSVSLKDYKSLSKQLGDYYLPGPAILFNRLILEIENFHRDSDVIHYTNAVEVLKRLRSLEKKSEEYLKEMLENDDIRKDNDILYEALGGVWKLEQLNTLGLKKENVRLIQLSFEVVFDEARREFIDIGYWMDLERGDISFTANYRPVKALKYVKQEDSCFSVLDISVLSCYPGGINKRIRWDSVKFNEPVNEDFKTVKSFAYKDFDTAMKSVKNEIKNILSENECAVCIHFDEILLLKRADSENTVLLKDYSGKYIELKDSKKGANSVLSLYMLPDRTFLHDQVIFGKVSYDKSSRRMYMVPCSIITDQGILRLEY</sequence>
<dbReference type="HOGENOM" id="CLU_572175_0_0_9"/>
<feature type="region of interest" description="Disordered" evidence="2">
    <location>
        <begin position="111"/>
        <end position="139"/>
    </location>
</feature>
<keyword evidence="1" id="KW-0863">Zinc-finger</keyword>
<dbReference type="EMBL" id="ACZL01000012">
    <property type="protein sequence ID" value="EHI56171.1"/>
    <property type="molecule type" value="Genomic_DNA"/>
</dbReference>
<dbReference type="PATRIC" id="fig|679200.3.peg.739"/>
<gene>
    <name evidence="4" type="ORF">HMPREF9333_00701</name>
</gene>
<evidence type="ECO:0000256" key="2">
    <source>
        <dbReference type="SAM" id="MobiDB-lite"/>
    </source>
</evidence>